<keyword evidence="2" id="KW-0805">Transcription regulation</keyword>
<dbReference type="InterPro" id="IPR011990">
    <property type="entry name" value="TPR-like_helical_dom_sf"/>
</dbReference>
<dbReference type="SUPFAM" id="SSF48452">
    <property type="entry name" value="TPR-like"/>
    <property type="match status" value="1"/>
</dbReference>
<feature type="DNA-binding region" description="OmpR/PhoB-type" evidence="5">
    <location>
        <begin position="7"/>
        <end position="110"/>
    </location>
</feature>
<gene>
    <name evidence="7" type="primary">afsR</name>
    <name evidence="7" type="ORF">OERS_28630</name>
</gene>
<organism evidence="7 8">
    <name type="scientific">Oerskovia enterophila</name>
    <dbReference type="NCBI Taxonomy" id="43678"/>
    <lineage>
        <taxon>Bacteria</taxon>
        <taxon>Bacillati</taxon>
        <taxon>Actinomycetota</taxon>
        <taxon>Actinomycetes</taxon>
        <taxon>Micrococcales</taxon>
        <taxon>Cellulomonadaceae</taxon>
        <taxon>Oerskovia</taxon>
    </lineage>
</organism>
<keyword evidence="4" id="KW-0804">Transcription</keyword>
<dbReference type="SMART" id="SM01043">
    <property type="entry name" value="BTAD"/>
    <property type="match status" value="1"/>
</dbReference>
<evidence type="ECO:0000256" key="3">
    <source>
        <dbReference type="ARBA" id="ARBA00023125"/>
    </source>
</evidence>
<feature type="domain" description="OmpR/PhoB-type" evidence="6">
    <location>
        <begin position="7"/>
        <end position="110"/>
    </location>
</feature>
<protein>
    <submittedName>
        <fullName evidence="7">Regulatory protein AfsR</fullName>
    </submittedName>
</protein>
<dbReference type="PANTHER" id="PTHR35807">
    <property type="entry name" value="TRANSCRIPTIONAL REGULATOR REDD-RELATED"/>
    <property type="match status" value="1"/>
</dbReference>
<dbReference type="Pfam" id="PF00486">
    <property type="entry name" value="Trans_reg_C"/>
    <property type="match status" value="1"/>
</dbReference>
<reference evidence="7 8" key="1">
    <citation type="submission" date="2016-06" db="EMBL/GenBank/DDBJ databases">
        <title>Genome sequence of Oerskovia enterophila DSM 43852.</title>
        <authorList>
            <person name="Poehlein A."/>
            <person name="Jag V."/>
            <person name="Bengelsdorf F.R."/>
            <person name="Daniel R."/>
            <person name="Duerre P."/>
        </authorList>
    </citation>
    <scope>NUCLEOTIDE SEQUENCE [LARGE SCALE GENOMIC DNA]</scope>
    <source>
        <strain evidence="7 8">DSM 43852</strain>
    </source>
</reference>
<evidence type="ECO:0000259" key="6">
    <source>
        <dbReference type="PROSITE" id="PS51755"/>
    </source>
</evidence>
<dbReference type="InterPro" id="IPR016032">
    <property type="entry name" value="Sig_transdc_resp-reg_C-effctor"/>
</dbReference>
<comment type="similarity">
    <text evidence="1">Belongs to the AfsR/DnrI/RedD regulatory family.</text>
</comment>
<sequence length="650" mass="68742">MPCPPSPDPLGWVTLRVLGPTDGARADGTPLALHGARHRALLGRLVAARGRALPVAELSAALWGEEAPPRAVGAIRTFVGDLRHALEPDRRPREPARVLTTVGDGYALLLPDDAVDGRRLERATDEAAGRAPREVERSLAAAIALWRGTPYPEAGDAPWAVEERARLTGLRDVAIERRATALLALGRPHEAVPTLRELVGRHPLRERASLLLARALDGSGQSAEALEVLGTARGELVVVGLDPSRELDDLQTSILRHERPREDSDAFSRATEASTRITDAHSRLRLESTVALLRTLAVSGGTGLAEARSQRSEIVDAVDRLGDPALAARIIGGFDVPSIWPRSDDEHASAAVAAAALRALDELDPDGTTARARLLAVVAVELRGSRTRTGRASADEAVRLARGLGNPELLCFALSAAVVQLCDRPGLSAERDRVATEIVDLARRHDLPTFHLHGLLVRMQSATARGDLAEAASLASAVDTLADRHERPLARVFTLWNEAARTAARHDPSAETRYRAAAETLDGAGMPGVAEGLLALALVGVRADDAPLDDLHAGAYDPWLAPLRHARAGETAAAAALLDDVPDPPPGLLVEALWSLVADAATLAAHPRAAERSCRALEPARQELAGGATGMLVLGPVADRLTSCGHAEDP</sequence>
<dbReference type="PANTHER" id="PTHR35807:SF1">
    <property type="entry name" value="TRANSCRIPTIONAL REGULATOR REDD"/>
    <property type="match status" value="1"/>
</dbReference>
<evidence type="ECO:0000256" key="5">
    <source>
        <dbReference type="PROSITE-ProRule" id="PRU01091"/>
    </source>
</evidence>
<dbReference type="SUPFAM" id="SSF46894">
    <property type="entry name" value="C-terminal effector domain of the bipartite response regulators"/>
    <property type="match status" value="1"/>
</dbReference>
<dbReference type="InterPro" id="IPR001867">
    <property type="entry name" value="OmpR/PhoB-type_DNA-bd"/>
</dbReference>
<dbReference type="Pfam" id="PF03704">
    <property type="entry name" value="BTAD"/>
    <property type="match status" value="1"/>
</dbReference>
<accession>A0ABX2Y6C9</accession>
<dbReference type="InterPro" id="IPR005158">
    <property type="entry name" value="BTAD"/>
</dbReference>
<dbReference type="PROSITE" id="PS51755">
    <property type="entry name" value="OMPR_PHOB"/>
    <property type="match status" value="1"/>
</dbReference>
<evidence type="ECO:0000313" key="7">
    <source>
        <dbReference type="EMBL" id="OCI30461.1"/>
    </source>
</evidence>
<proteinExistence type="inferred from homology"/>
<name>A0ABX2Y6C9_9CELL</name>
<dbReference type="RefSeq" id="WP_068626389.1">
    <property type="nucleotide sequence ID" value="NZ_MAQA01000036.1"/>
</dbReference>
<dbReference type="EMBL" id="MAQA01000036">
    <property type="protein sequence ID" value="OCI30461.1"/>
    <property type="molecule type" value="Genomic_DNA"/>
</dbReference>
<comment type="caution">
    <text evidence="7">The sequence shown here is derived from an EMBL/GenBank/DDBJ whole genome shotgun (WGS) entry which is preliminary data.</text>
</comment>
<dbReference type="InterPro" id="IPR051677">
    <property type="entry name" value="AfsR-DnrI-RedD_regulator"/>
</dbReference>
<keyword evidence="3 5" id="KW-0238">DNA-binding</keyword>
<evidence type="ECO:0000313" key="8">
    <source>
        <dbReference type="Proteomes" id="UP000093412"/>
    </source>
</evidence>
<keyword evidence="8" id="KW-1185">Reference proteome</keyword>
<evidence type="ECO:0000256" key="1">
    <source>
        <dbReference type="ARBA" id="ARBA00005820"/>
    </source>
</evidence>
<dbReference type="CDD" id="cd15831">
    <property type="entry name" value="BTAD"/>
    <property type="match status" value="1"/>
</dbReference>
<evidence type="ECO:0000256" key="2">
    <source>
        <dbReference type="ARBA" id="ARBA00023015"/>
    </source>
</evidence>
<dbReference type="Proteomes" id="UP000093412">
    <property type="component" value="Unassembled WGS sequence"/>
</dbReference>
<dbReference type="Gene3D" id="1.10.10.10">
    <property type="entry name" value="Winged helix-like DNA-binding domain superfamily/Winged helix DNA-binding domain"/>
    <property type="match status" value="1"/>
</dbReference>
<evidence type="ECO:0000256" key="4">
    <source>
        <dbReference type="ARBA" id="ARBA00023163"/>
    </source>
</evidence>
<dbReference type="Gene3D" id="1.25.40.10">
    <property type="entry name" value="Tetratricopeptide repeat domain"/>
    <property type="match status" value="1"/>
</dbReference>
<dbReference type="SMART" id="SM00862">
    <property type="entry name" value="Trans_reg_C"/>
    <property type="match status" value="1"/>
</dbReference>
<dbReference type="InterPro" id="IPR036388">
    <property type="entry name" value="WH-like_DNA-bd_sf"/>
</dbReference>